<protein>
    <recommendedName>
        <fullName evidence="9">Gustatory receptor</fullName>
    </recommendedName>
</protein>
<sequence>MRNEKSGDIKFVWSMHHYLFTAANEINKLYAVQFLLWIAVFFVDSLSRIYNLTTIIGNDDTVVMVARDITITISFFVYVYVMTYFCYLTSNEANKIGNEVYSIFSMASRTTDVNENYYIL</sequence>
<dbReference type="Pfam" id="PF08395">
    <property type="entry name" value="7tm_7"/>
    <property type="match status" value="1"/>
</dbReference>
<accession>A0A834XZR7</accession>
<evidence type="ECO:0000256" key="6">
    <source>
        <dbReference type="SAM" id="Phobius"/>
    </source>
</evidence>
<dbReference type="GO" id="GO:0005886">
    <property type="term" value="C:plasma membrane"/>
    <property type="evidence" value="ECO:0007669"/>
    <property type="project" value="UniProtKB-SubCell"/>
</dbReference>
<dbReference type="InterPro" id="IPR013604">
    <property type="entry name" value="7TM_chemorcpt"/>
</dbReference>
<proteinExistence type="predicted"/>
<comment type="subcellular location">
    <subcellularLocation>
        <location evidence="1">Cell membrane</location>
        <topology evidence="1">Multi-pass membrane protein</topology>
    </subcellularLocation>
</comment>
<reference evidence="7 8" key="1">
    <citation type="submission" date="2020-08" db="EMBL/GenBank/DDBJ databases">
        <title>Aphidius gifuensis genome sequencing and assembly.</title>
        <authorList>
            <person name="Du Z."/>
        </authorList>
    </citation>
    <scope>NUCLEOTIDE SEQUENCE [LARGE SCALE GENOMIC DNA]</scope>
    <source>
        <strain evidence="7">YNYX2018</strain>
        <tissue evidence="7">Adults</tissue>
    </source>
</reference>
<evidence type="ECO:0000313" key="8">
    <source>
        <dbReference type="Proteomes" id="UP000639338"/>
    </source>
</evidence>
<evidence type="ECO:0000256" key="3">
    <source>
        <dbReference type="ARBA" id="ARBA00022692"/>
    </source>
</evidence>
<evidence type="ECO:0000256" key="4">
    <source>
        <dbReference type="ARBA" id="ARBA00022989"/>
    </source>
</evidence>
<evidence type="ECO:0000256" key="5">
    <source>
        <dbReference type="ARBA" id="ARBA00023136"/>
    </source>
</evidence>
<name>A0A834XZR7_APHGI</name>
<comment type="caution">
    <text evidence="7">The sequence shown here is derived from an EMBL/GenBank/DDBJ whole genome shotgun (WGS) entry which is preliminary data.</text>
</comment>
<dbReference type="GO" id="GO:0050909">
    <property type="term" value="P:sensory perception of taste"/>
    <property type="evidence" value="ECO:0007669"/>
    <property type="project" value="InterPro"/>
</dbReference>
<evidence type="ECO:0000313" key="7">
    <source>
        <dbReference type="EMBL" id="KAF7994597.1"/>
    </source>
</evidence>
<keyword evidence="3 6" id="KW-0812">Transmembrane</keyword>
<keyword evidence="5 6" id="KW-0472">Membrane</keyword>
<dbReference type="EMBL" id="JACMRX010000002">
    <property type="protein sequence ID" value="KAF7994597.1"/>
    <property type="molecule type" value="Genomic_DNA"/>
</dbReference>
<keyword evidence="4 6" id="KW-1133">Transmembrane helix</keyword>
<evidence type="ECO:0008006" key="9">
    <source>
        <dbReference type="Google" id="ProtNLM"/>
    </source>
</evidence>
<evidence type="ECO:0000256" key="2">
    <source>
        <dbReference type="ARBA" id="ARBA00022475"/>
    </source>
</evidence>
<keyword evidence="8" id="KW-1185">Reference proteome</keyword>
<keyword evidence="2" id="KW-1003">Cell membrane</keyword>
<dbReference type="AlphaFoldDB" id="A0A834XZR7"/>
<dbReference type="Proteomes" id="UP000639338">
    <property type="component" value="Unassembled WGS sequence"/>
</dbReference>
<evidence type="ECO:0000256" key="1">
    <source>
        <dbReference type="ARBA" id="ARBA00004651"/>
    </source>
</evidence>
<feature type="transmembrane region" description="Helical" evidence="6">
    <location>
        <begin position="69"/>
        <end position="88"/>
    </location>
</feature>
<organism evidence="7 8">
    <name type="scientific">Aphidius gifuensis</name>
    <name type="common">Parasitoid wasp</name>
    <dbReference type="NCBI Taxonomy" id="684658"/>
    <lineage>
        <taxon>Eukaryota</taxon>
        <taxon>Metazoa</taxon>
        <taxon>Ecdysozoa</taxon>
        <taxon>Arthropoda</taxon>
        <taxon>Hexapoda</taxon>
        <taxon>Insecta</taxon>
        <taxon>Pterygota</taxon>
        <taxon>Neoptera</taxon>
        <taxon>Endopterygota</taxon>
        <taxon>Hymenoptera</taxon>
        <taxon>Apocrita</taxon>
        <taxon>Ichneumonoidea</taxon>
        <taxon>Braconidae</taxon>
        <taxon>Aphidiinae</taxon>
        <taxon>Aphidius</taxon>
    </lineage>
</organism>
<feature type="transmembrane region" description="Helical" evidence="6">
    <location>
        <begin position="29"/>
        <end position="49"/>
    </location>
</feature>
<gene>
    <name evidence="7" type="ORF">HCN44_004069</name>
</gene>